<keyword evidence="7" id="KW-1185">Reference proteome</keyword>
<dbReference type="EMBL" id="KB870810">
    <property type="protein sequence ID" value="EOA19816.1"/>
    <property type="molecule type" value="Genomic_DNA"/>
</dbReference>
<comment type="similarity">
    <text evidence="2">Belongs to the NET family.</text>
</comment>
<dbReference type="PROSITE" id="PS51774">
    <property type="entry name" value="NAB"/>
    <property type="match status" value="1"/>
</dbReference>
<dbReference type="InterPro" id="IPR051861">
    <property type="entry name" value="NET_actin-binding_domain"/>
</dbReference>
<dbReference type="PANTHER" id="PTHR32258:SF41">
    <property type="entry name" value="PROTEIN NETWORKED 1C"/>
    <property type="match status" value="1"/>
</dbReference>
<dbReference type="PANTHER" id="PTHR32258">
    <property type="entry name" value="PROTEIN NETWORKED 4A"/>
    <property type="match status" value="1"/>
</dbReference>
<dbReference type="InterPro" id="IPR011684">
    <property type="entry name" value="NAB"/>
</dbReference>
<proteinExistence type="inferred from homology"/>
<dbReference type="Proteomes" id="UP000029121">
    <property type="component" value="Unassembled WGS sequence"/>
</dbReference>
<feature type="region of interest" description="Disordered" evidence="4">
    <location>
        <begin position="238"/>
        <end position="259"/>
    </location>
</feature>
<accession>R0FD89</accession>
<evidence type="ECO:0000259" key="5">
    <source>
        <dbReference type="PROSITE" id="PS51774"/>
    </source>
</evidence>
<name>R0FD89_9BRAS</name>
<evidence type="ECO:0000256" key="4">
    <source>
        <dbReference type="SAM" id="MobiDB-lite"/>
    </source>
</evidence>
<feature type="coiled-coil region" evidence="3">
    <location>
        <begin position="340"/>
        <end position="465"/>
    </location>
</feature>
<dbReference type="GO" id="GO:0051015">
    <property type="term" value="F:actin filament binding"/>
    <property type="evidence" value="ECO:0007669"/>
    <property type="project" value="TreeGrafter"/>
</dbReference>
<dbReference type="KEGG" id="crb:17883536"/>
<dbReference type="eggNOG" id="ENOG502QQ6M">
    <property type="taxonomic scope" value="Eukaryota"/>
</dbReference>
<feature type="domain" description="NAB" evidence="5">
    <location>
        <begin position="13"/>
        <end position="93"/>
    </location>
</feature>
<evidence type="ECO:0000313" key="6">
    <source>
        <dbReference type="EMBL" id="EOA19816.1"/>
    </source>
</evidence>
<feature type="compositionally biased region" description="Basic and acidic residues" evidence="4">
    <location>
        <begin position="241"/>
        <end position="253"/>
    </location>
</feature>
<dbReference type="STRING" id="81985.R0FD89"/>
<dbReference type="OrthoDB" id="10255522at2759"/>
<keyword evidence="1 3" id="KW-0175">Coiled coil</keyword>
<feature type="coiled-coil region" evidence="3">
    <location>
        <begin position="522"/>
        <end position="591"/>
    </location>
</feature>
<evidence type="ECO:0000256" key="3">
    <source>
        <dbReference type="SAM" id="Coils"/>
    </source>
</evidence>
<reference evidence="7" key="1">
    <citation type="journal article" date="2013" name="Nat. Genet.">
        <title>The Capsella rubella genome and the genomic consequences of rapid mating system evolution.</title>
        <authorList>
            <person name="Slotte T."/>
            <person name="Hazzouri K.M."/>
            <person name="Agren J.A."/>
            <person name="Koenig D."/>
            <person name="Maumus F."/>
            <person name="Guo Y.L."/>
            <person name="Steige K."/>
            <person name="Platts A.E."/>
            <person name="Escobar J.S."/>
            <person name="Newman L.K."/>
            <person name="Wang W."/>
            <person name="Mandakova T."/>
            <person name="Vello E."/>
            <person name="Smith L.M."/>
            <person name="Henz S.R."/>
            <person name="Steffen J."/>
            <person name="Takuno S."/>
            <person name="Brandvain Y."/>
            <person name="Coop G."/>
            <person name="Andolfatto P."/>
            <person name="Hu T.T."/>
            <person name="Blanchette M."/>
            <person name="Clark R.M."/>
            <person name="Quesneville H."/>
            <person name="Nordborg M."/>
            <person name="Gaut B.S."/>
            <person name="Lysak M.A."/>
            <person name="Jenkins J."/>
            <person name="Grimwood J."/>
            <person name="Chapman J."/>
            <person name="Prochnik S."/>
            <person name="Shu S."/>
            <person name="Rokhsar D."/>
            <person name="Schmutz J."/>
            <person name="Weigel D."/>
            <person name="Wright S.I."/>
        </authorList>
    </citation>
    <scope>NUCLEOTIDE SEQUENCE [LARGE SCALE GENOMIC DNA]</scope>
    <source>
        <strain evidence="7">cv. Monte Gargano</strain>
    </source>
</reference>
<sequence length="1214" mass="138747">MEIAAKSNSKRMYSWWWDSHNTPKNSKWLQDNLADMDNNVKQMIKVLEEDADSFARRAEMYYRKRPELMKLVEEFYRAYRALAERYNHATGVLHKAHKTIAEVLHNEVPLIFGDESNDVDPQTPEMLPLIRARVNPDGLQKDDSWFSLSHVHDVKRNIDFSDEAPFVSSGKARKGLNFNDVDGKGRNGLKAQIPSESERASKAEAEVVALKDSLSKMQAEKEASLAQFEKNLERLSNLESEVSRAQEDSRGLSDRAASSEAEIQTLKETLYKLESEKESSRIRYEKCLQKIADLEDGLSVAHKEAGGINERAIKAEAETLALKQSLAKAETDKEAALGQYRQCLNKISHLEERLRKAEEDTRLINVRAEKAGVEVENLKETISEMIKDKEASELQFQQCLNIIADLKVKLHHAQEETQSLSHEIEDGVAKLKFSEEKCIVLERSNQNLHSELDGLLEKLGNQSEKLTEKQTELVKLWSCVQEEHLRFQEAETAFRTLQQLHSQSQEELNNLAVELQTRSQIMKDMEIRNSELHEVIEQAKVEKKGLSELNLSSVASIKSLQEDVSSLKEIIRKLEAEVELRVDQRNALQQEIYCLKEELSQVGKKNQSMVEHVELVGSSVKELQEETSNLKECNERVLSEKRALSDKLETMEKLVKKNLMLEKSISDLNFELESIRRKLKTVEEACQSLSDVKSCLIIENQHTVIENIVLIEWLQQLKLEAVGIETEKKNLEGKANKIGGKLIDAETENMQLKRSLLSIRSDKDHLEDEIVNVKAQLHKKEKELEEMKGENEKLNQEVFKERSKAELWESQAVTFFCDKQISAVHETLIEATTRELAEACKNLESKSASKDTDIEKLKRSQAIVLLNESVNSLENYVFVRRESEHEILKGADSMDEFPKLEDMCLRIKAIAEAIMEKEKLLILENTNAYSMLEASLKEIKELKTGSGRSMRKQEGGNGKMRKQSHEIEMVMKDIVLDQTSDGSSYEIVSKKGALELDHHGFVELKPVKTHKTETAAKTGKGKSLSEESLIVDKVEIFDGFMDPSREINKRKIVERLDSDLQKLENLQITVEDLKNKVNTVGKEKIKVGENEYETIKGQLEEADEAIEKLFNVNRKLTTKAESEKDIDRRKRISEQARRGSEKIGRLQLEIHRIQFLLTKLEGERENRARSKISDTKSKVLLRDYIYGGSRSVPMKKKTKKRAAFCGCVQQPLSP</sequence>
<dbReference type="AlphaFoldDB" id="R0FD89"/>
<dbReference type="SUPFAM" id="SSF57997">
    <property type="entry name" value="Tropomyosin"/>
    <property type="match status" value="2"/>
</dbReference>
<dbReference type="GO" id="GO:0005886">
    <property type="term" value="C:plasma membrane"/>
    <property type="evidence" value="ECO:0007669"/>
    <property type="project" value="TreeGrafter"/>
</dbReference>
<feature type="coiled-coil region" evidence="3">
    <location>
        <begin position="620"/>
        <end position="804"/>
    </location>
</feature>
<feature type="coiled-coil region" evidence="3">
    <location>
        <begin position="1056"/>
        <end position="1119"/>
    </location>
</feature>
<evidence type="ECO:0000256" key="2">
    <source>
        <dbReference type="ARBA" id="ARBA00038006"/>
    </source>
</evidence>
<protein>
    <recommendedName>
        <fullName evidence="5">NAB domain-containing protein</fullName>
    </recommendedName>
</protein>
<organism evidence="6 7">
    <name type="scientific">Capsella rubella</name>
    <dbReference type="NCBI Taxonomy" id="81985"/>
    <lineage>
        <taxon>Eukaryota</taxon>
        <taxon>Viridiplantae</taxon>
        <taxon>Streptophyta</taxon>
        <taxon>Embryophyta</taxon>
        <taxon>Tracheophyta</taxon>
        <taxon>Spermatophyta</taxon>
        <taxon>Magnoliopsida</taxon>
        <taxon>eudicotyledons</taxon>
        <taxon>Gunneridae</taxon>
        <taxon>Pentapetalae</taxon>
        <taxon>rosids</taxon>
        <taxon>malvids</taxon>
        <taxon>Brassicales</taxon>
        <taxon>Brassicaceae</taxon>
        <taxon>Camelineae</taxon>
        <taxon>Capsella</taxon>
    </lineage>
</organism>
<gene>
    <name evidence="6" type="ORF">CARUB_v10000062mg</name>
</gene>
<evidence type="ECO:0000313" key="7">
    <source>
        <dbReference type="Proteomes" id="UP000029121"/>
    </source>
</evidence>
<dbReference type="Gene3D" id="1.10.287.1490">
    <property type="match status" value="1"/>
</dbReference>
<dbReference type="Pfam" id="PF07765">
    <property type="entry name" value="KIP1"/>
    <property type="match status" value="1"/>
</dbReference>
<evidence type="ECO:0000256" key="1">
    <source>
        <dbReference type="ARBA" id="ARBA00023054"/>
    </source>
</evidence>